<evidence type="ECO:0000313" key="12">
    <source>
        <dbReference type="EnsemblPlants" id="AES77670"/>
    </source>
</evidence>
<dbReference type="PaxDb" id="3880-AES77670"/>
<dbReference type="InterPro" id="IPR058922">
    <property type="entry name" value="WHD_DRP"/>
</dbReference>
<dbReference type="KEGG" id="mtr:11421557"/>
<feature type="domain" description="NB-ARC" evidence="6">
    <location>
        <begin position="172"/>
        <end position="341"/>
    </location>
</feature>
<organism evidence="10 13">
    <name type="scientific">Medicago truncatula</name>
    <name type="common">Barrel medic</name>
    <name type="synonym">Medicago tribuloides</name>
    <dbReference type="NCBI Taxonomy" id="3880"/>
    <lineage>
        <taxon>Eukaryota</taxon>
        <taxon>Viridiplantae</taxon>
        <taxon>Streptophyta</taxon>
        <taxon>Embryophyta</taxon>
        <taxon>Tracheophyta</taxon>
        <taxon>Spermatophyta</taxon>
        <taxon>Magnoliopsida</taxon>
        <taxon>eudicotyledons</taxon>
        <taxon>Gunneridae</taxon>
        <taxon>Pentapetalae</taxon>
        <taxon>rosids</taxon>
        <taxon>fabids</taxon>
        <taxon>Fabales</taxon>
        <taxon>Fabaceae</taxon>
        <taxon>Papilionoideae</taxon>
        <taxon>50 kb inversion clade</taxon>
        <taxon>NPAAA clade</taxon>
        <taxon>Hologalegina</taxon>
        <taxon>IRL clade</taxon>
        <taxon>Trifolieae</taxon>
        <taxon>Medicago</taxon>
    </lineage>
</organism>
<keyword evidence="11" id="KW-0378">Hydrolase</keyword>
<evidence type="ECO:0000259" key="6">
    <source>
        <dbReference type="Pfam" id="PF00931"/>
    </source>
</evidence>
<evidence type="ECO:0000259" key="9">
    <source>
        <dbReference type="Pfam" id="PF25019"/>
    </source>
</evidence>
<evidence type="ECO:0000256" key="1">
    <source>
        <dbReference type="ARBA" id="ARBA00022614"/>
    </source>
</evidence>
<evidence type="ECO:0000313" key="13">
    <source>
        <dbReference type="Proteomes" id="UP000002051"/>
    </source>
</evidence>
<evidence type="ECO:0000313" key="11">
    <source>
        <dbReference type="EMBL" id="RHN44390.1"/>
    </source>
</evidence>
<dbReference type="Gene3D" id="3.40.50.300">
    <property type="entry name" value="P-loop containing nucleotide triphosphate hydrolases"/>
    <property type="match status" value="1"/>
</dbReference>
<name>G7L642_MEDTR</name>
<feature type="domain" description="R13L1/DRL21-like LRR repeat region" evidence="9">
    <location>
        <begin position="645"/>
        <end position="710"/>
    </location>
</feature>
<dbReference type="GO" id="GO:0005524">
    <property type="term" value="F:ATP binding"/>
    <property type="evidence" value="ECO:0007669"/>
    <property type="project" value="UniProtKB-KW"/>
</dbReference>
<dbReference type="CDD" id="cd14798">
    <property type="entry name" value="RX-CC_like"/>
    <property type="match status" value="1"/>
</dbReference>
<dbReference type="GO" id="GO:0051707">
    <property type="term" value="P:response to other organism"/>
    <property type="evidence" value="ECO:0007669"/>
    <property type="project" value="UniProtKB-ARBA"/>
</dbReference>
<dbReference type="InterPro" id="IPR036388">
    <property type="entry name" value="WH-like_DNA-bd_sf"/>
</dbReference>
<dbReference type="Gene3D" id="1.10.8.430">
    <property type="entry name" value="Helical domain of apoptotic protease-activating factors"/>
    <property type="match status" value="1"/>
</dbReference>
<reference evidence="10 13" key="2">
    <citation type="journal article" date="2014" name="BMC Genomics">
        <title>An improved genome release (version Mt4.0) for the model legume Medicago truncatula.</title>
        <authorList>
            <person name="Tang H."/>
            <person name="Krishnakumar V."/>
            <person name="Bidwell S."/>
            <person name="Rosen B."/>
            <person name="Chan A."/>
            <person name="Zhou S."/>
            <person name="Gentzbittel L."/>
            <person name="Childs K.L."/>
            <person name="Yandell M."/>
            <person name="Gundlach H."/>
            <person name="Mayer K.F."/>
            <person name="Schwartz D.C."/>
            <person name="Town C.D."/>
        </authorList>
    </citation>
    <scope>GENOME REANNOTATION</scope>
    <source>
        <strain evidence="12 13">cv. Jemalong A17</strain>
    </source>
</reference>
<sequence length="971" mass="111361">MAEQIPYGVAASLIDRLASAAFREFGRIYGVMHQLERLKSTVQSIRAVLLDAEEKQQQNHGVQNWIRRLKDDVLHPADDLLDEFVIHDMRHKIEEADKNKVTKVLHSLSPNRFAFRRKMAHEIEKLQTKFNDVVNDMSGLNLNSNVVVVQQTKSVRRETSSFALESDIIGREDDKKKIISLLMQPHGNQNVFVVGIVGIGGLGKTTLAQLIYNDVEVQNSFERSMWVCVSDNFELKAIMKKMLESLTKNKIDDALSLENMQNMFRDNLTGKRYLLVLDDIWNESFEKWAHLRTFLMCGAQGSKIVATTRSKTVSQTMGVIDPYVLNGLTPAESWRLLNNIITYGDESKRVNQTLESIGKKIAEKCTGVPLAIRTLGGLLQGKSEECEWIDVLQGDFWKLCEDEESIMPVLKLSYQNLSPQLRQCFAYCSLYPKDWDIEKDELIQLWMAHGYLECSTIGNQFVNILLMKSFFQDAIYDVHGDVNSFKIHDLIHDIAMQVSGNDCCYLDGGTKRFVGNPVHVMLQSEAIGLLESLNARKMRTLILLSNNSESMNEKELFVISKFKYLRVLKLSHCSLSELCTSFIKLKHLRYLSLCDCERLESLSKSISGLVCLQRLILKACKKVEISTKDVSKLINLKHLDIGEVKVLEEKKATSIFRKLGIGGRYNGAIFSNWISSLENIVEITLYDCKGLKYLPPMECLLFLKSLTIRSLHELEYIYYDEPCSPETFFPCLKSLFIWKCNKLRGWWKMSDDVNDDNSSHSQNLSIPPFPPSLSNLIIIKCRMLTRMPSFPYLNKILEFYSSNMETLEATLNMVNSKCSIEFPPFSMLKDLTIGKVYLDVKKLPENWVRNLSSLEHLSFMKLPNQTFQEIGIWFKEEISYLPSLQKIKFWHCSDLMALPDWIFNISSLQHITIADCINLDSLPEGMPRLAKLQTLEIIRCPLLIEECETQTSATWHKISHIPNIILKRSSY</sequence>
<dbReference type="EMBL" id="CM001223">
    <property type="protein sequence ID" value="AES77670.1"/>
    <property type="molecule type" value="Genomic_DNA"/>
</dbReference>
<dbReference type="eggNOG" id="KOG4658">
    <property type="taxonomic scope" value="Eukaryota"/>
</dbReference>
<protein>
    <submittedName>
        <fullName evidence="10">NBS-LRR type disease resistance protein</fullName>
    </submittedName>
    <submittedName>
        <fullName evidence="11">Putative P-loop containing nucleoside triphosphate hydrolase, leucine-rich repeat domain, L</fullName>
    </submittedName>
</protein>
<evidence type="ECO:0000259" key="7">
    <source>
        <dbReference type="Pfam" id="PF18052"/>
    </source>
</evidence>
<dbReference type="EnsemblPlants" id="AES77670">
    <property type="protein sequence ID" value="AES77670"/>
    <property type="gene ID" value="MTR_7g013560"/>
</dbReference>
<dbReference type="Gene3D" id="1.10.10.10">
    <property type="entry name" value="Winged helix-like DNA-binding domain superfamily/Winged helix DNA-binding domain"/>
    <property type="match status" value="1"/>
</dbReference>
<reference evidence="12" key="3">
    <citation type="submission" date="2015-04" db="UniProtKB">
        <authorList>
            <consortium name="EnsemblPlants"/>
        </authorList>
    </citation>
    <scope>IDENTIFICATION</scope>
    <source>
        <strain evidence="12">cv. Jemalong A17</strain>
    </source>
</reference>
<dbReference type="GO" id="GO:0043531">
    <property type="term" value="F:ADP binding"/>
    <property type="evidence" value="ECO:0007669"/>
    <property type="project" value="InterPro"/>
</dbReference>
<dbReference type="OrthoDB" id="5279713at2759"/>
<dbReference type="GO" id="GO:0006952">
    <property type="term" value="P:defense response"/>
    <property type="evidence" value="ECO:0007669"/>
    <property type="project" value="UniProtKB-KW"/>
</dbReference>
<gene>
    <name evidence="12" type="primary">11421557</name>
    <name evidence="10" type="ordered locus">MTR_7g013560</name>
    <name evidence="11" type="ORF">MtrunA17_Chr7g0218941</name>
</gene>
<evidence type="ECO:0000256" key="5">
    <source>
        <dbReference type="ARBA" id="ARBA00022840"/>
    </source>
</evidence>
<dbReference type="InterPro" id="IPR056789">
    <property type="entry name" value="LRR_R13L1-DRL21"/>
</dbReference>
<feature type="domain" description="Disease resistance protein winged helix" evidence="8">
    <location>
        <begin position="430"/>
        <end position="495"/>
    </location>
</feature>
<dbReference type="HOGENOM" id="CLU_000837_8_8_1"/>
<dbReference type="SUPFAM" id="SSF52058">
    <property type="entry name" value="L domain-like"/>
    <property type="match status" value="1"/>
</dbReference>
<dbReference type="Pfam" id="PF25019">
    <property type="entry name" value="LRR_R13L1-DRL21"/>
    <property type="match status" value="1"/>
</dbReference>
<feature type="domain" description="Disease resistance N-terminal" evidence="7">
    <location>
        <begin position="11"/>
        <end position="97"/>
    </location>
</feature>
<dbReference type="SUPFAM" id="SSF52540">
    <property type="entry name" value="P-loop containing nucleoside triphosphate hydrolases"/>
    <property type="match status" value="1"/>
</dbReference>
<dbReference type="OMA" id="HGSNVNL"/>
<keyword evidence="13" id="KW-1185">Reference proteome</keyword>
<evidence type="ECO:0000256" key="2">
    <source>
        <dbReference type="ARBA" id="ARBA00022737"/>
    </source>
</evidence>
<dbReference type="Pfam" id="PF18052">
    <property type="entry name" value="Rx_N"/>
    <property type="match status" value="1"/>
</dbReference>
<reference evidence="10 13" key="1">
    <citation type="journal article" date="2011" name="Nature">
        <title>The Medicago genome provides insight into the evolution of rhizobial symbioses.</title>
        <authorList>
            <person name="Young N.D."/>
            <person name="Debelle F."/>
            <person name="Oldroyd G.E."/>
            <person name="Geurts R."/>
            <person name="Cannon S.B."/>
            <person name="Udvardi M.K."/>
            <person name="Benedito V.A."/>
            <person name="Mayer K.F."/>
            <person name="Gouzy J."/>
            <person name="Schoof H."/>
            <person name="Van de Peer Y."/>
            <person name="Proost S."/>
            <person name="Cook D.R."/>
            <person name="Meyers B.C."/>
            <person name="Spannagl M."/>
            <person name="Cheung F."/>
            <person name="De Mita S."/>
            <person name="Krishnakumar V."/>
            <person name="Gundlach H."/>
            <person name="Zhou S."/>
            <person name="Mudge J."/>
            <person name="Bharti A.K."/>
            <person name="Murray J.D."/>
            <person name="Naoumkina M.A."/>
            <person name="Rosen B."/>
            <person name="Silverstein K.A."/>
            <person name="Tang H."/>
            <person name="Rombauts S."/>
            <person name="Zhao P.X."/>
            <person name="Zhou P."/>
            <person name="Barbe V."/>
            <person name="Bardou P."/>
            <person name="Bechner M."/>
            <person name="Bellec A."/>
            <person name="Berger A."/>
            <person name="Berges H."/>
            <person name="Bidwell S."/>
            <person name="Bisseling T."/>
            <person name="Choisne N."/>
            <person name="Couloux A."/>
            <person name="Denny R."/>
            <person name="Deshpande S."/>
            <person name="Dai X."/>
            <person name="Doyle J.J."/>
            <person name="Dudez A.M."/>
            <person name="Farmer A.D."/>
            <person name="Fouteau S."/>
            <person name="Franken C."/>
            <person name="Gibelin C."/>
            <person name="Gish J."/>
            <person name="Goldstein S."/>
            <person name="Gonzalez A.J."/>
            <person name="Green P.J."/>
            <person name="Hallab A."/>
            <person name="Hartog M."/>
            <person name="Hua A."/>
            <person name="Humphray S.J."/>
            <person name="Jeong D.H."/>
            <person name="Jing Y."/>
            <person name="Jocker A."/>
            <person name="Kenton S.M."/>
            <person name="Kim D.J."/>
            <person name="Klee K."/>
            <person name="Lai H."/>
            <person name="Lang C."/>
            <person name="Lin S."/>
            <person name="Macmil S.L."/>
            <person name="Magdelenat G."/>
            <person name="Matthews L."/>
            <person name="McCorrison J."/>
            <person name="Monaghan E.L."/>
            <person name="Mun J.H."/>
            <person name="Najar F.Z."/>
            <person name="Nicholson C."/>
            <person name="Noirot C."/>
            <person name="O'Bleness M."/>
            <person name="Paule C.R."/>
            <person name="Poulain J."/>
            <person name="Prion F."/>
            <person name="Qin B."/>
            <person name="Qu C."/>
            <person name="Retzel E.F."/>
            <person name="Riddle C."/>
            <person name="Sallet E."/>
            <person name="Samain S."/>
            <person name="Samson N."/>
            <person name="Sanders I."/>
            <person name="Saurat O."/>
            <person name="Scarpelli C."/>
            <person name="Schiex T."/>
            <person name="Segurens B."/>
            <person name="Severin A.J."/>
            <person name="Sherrier D.J."/>
            <person name="Shi R."/>
            <person name="Sims S."/>
            <person name="Singer S.R."/>
            <person name="Sinharoy S."/>
            <person name="Sterck L."/>
            <person name="Viollet A."/>
            <person name="Wang B.B."/>
            <person name="Wang K."/>
            <person name="Wang M."/>
            <person name="Wang X."/>
            <person name="Warfsmann J."/>
            <person name="Weissenbach J."/>
            <person name="White D.D."/>
            <person name="White J.D."/>
            <person name="Wiley G.B."/>
            <person name="Wincker P."/>
            <person name="Xing Y."/>
            <person name="Yang L."/>
            <person name="Yao Z."/>
            <person name="Ying F."/>
            <person name="Zhai J."/>
            <person name="Zhou L."/>
            <person name="Zuber A."/>
            <person name="Denarie J."/>
            <person name="Dixon R.A."/>
            <person name="May G.D."/>
            <person name="Schwartz D.C."/>
            <person name="Rogers J."/>
            <person name="Quetier F."/>
            <person name="Town C.D."/>
            <person name="Roe B.A."/>
        </authorList>
    </citation>
    <scope>NUCLEOTIDE SEQUENCE [LARGE SCALE GENOMIC DNA]</scope>
    <source>
        <strain evidence="10">A17</strain>
        <strain evidence="12 13">cv. Jemalong A17</strain>
    </source>
</reference>
<dbReference type="InterPro" id="IPR038005">
    <property type="entry name" value="RX-like_CC"/>
</dbReference>
<keyword evidence="3" id="KW-0547">Nucleotide-binding</keyword>
<keyword evidence="5" id="KW-0067">ATP-binding</keyword>
<dbReference type="InterPro" id="IPR027417">
    <property type="entry name" value="P-loop_NTPase"/>
</dbReference>
<dbReference type="PANTHER" id="PTHR36766">
    <property type="entry name" value="PLANT BROAD-SPECTRUM MILDEW RESISTANCE PROTEIN RPW8"/>
    <property type="match status" value="1"/>
</dbReference>
<dbReference type="InterPro" id="IPR002182">
    <property type="entry name" value="NB-ARC"/>
</dbReference>
<dbReference type="Gene3D" id="1.20.5.4130">
    <property type="match status" value="1"/>
</dbReference>
<keyword evidence="4" id="KW-0611">Plant defense</keyword>
<reference evidence="11" key="4">
    <citation type="journal article" date="2018" name="Nat. Plants">
        <title>Whole-genome landscape of Medicago truncatula symbiotic genes.</title>
        <authorList>
            <person name="Pecrix Y."/>
            <person name="Gamas P."/>
            <person name="Carrere S."/>
        </authorList>
    </citation>
    <scope>NUCLEOTIDE SEQUENCE</scope>
    <source>
        <tissue evidence="11">Leaves</tissue>
    </source>
</reference>
<evidence type="ECO:0000313" key="10">
    <source>
        <dbReference type="EMBL" id="AES77670.1"/>
    </source>
</evidence>
<dbReference type="GO" id="GO:0016787">
    <property type="term" value="F:hydrolase activity"/>
    <property type="evidence" value="ECO:0007669"/>
    <property type="project" value="UniProtKB-KW"/>
</dbReference>
<keyword evidence="2" id="KW-0677">Repeat</keyword>
<dbReference type="PRINTS" id="PR00364">
    <property type="entry name" value="DISEASERSIST"/>
</dbReference>
<dbReference type="FunFam" id="3.40.50.300:FF:001091">
    <property type="entry name" value="Probable disease resistance protein At1g61300"/>
    <property type="match status" value="1"/>
</dbReference>
<dbReference type="PANTHER" id="PTHR36766:SF40">
    <property type="entry name" value="DISEASE RESISTANCE PROTEIN RGA3"/>
    <property type="match status" value="1"/>
</dbReference>
<dbReference type="AlphaFoldDB" id="G7L642"/>
<dbReference type="Proteomes" id="UP000265566">
    <property type="component" value="Chromosome 7"/>
</dbReference>
<keyword evidence="1" id="KW-0433">Leucine-rich repeat</keyword>
<accession>G7L642</accession>
<dbReference type="Gramene" id="rna38507">
    <property type="protein sequence ID" value="RHN44390.1"/>
    <property type="gene ID" value="gene38507"/>
</dbReference>
<evidence type="ECO:0000256" key="3">
    <source>
        <dbReference type="ARBA" id="ARBA00022741"/>
    </source>
</evidence>
<dbReference type="InterPro" id="IPR042197">
    <property type="entry name" value="Apaf_helical"/>
</dbReference>
<dbReference type="Pfam" id="PF23559">
    <property type="entry name" value="WHD_DRP"/>
    <property type="match status" value="1"/>
</dbReference>
<evidence type="ECO:0000256" key="4">
    <source>
        <dbReference type="ARBA" id="ARBA00022821"/>
    </source>
</evidence>
<dbReference type="EMBL" id="PSQE01000007">
    <property type="protein sequence ID" value="RHN44390.1"/>
    <property type="molecule type" value="Genomic_DNA"/>
</dbReference>
<dbReference type="InterPro" id="IPR032675">
    <property type="entry name" value="LRR_dom_sf"/>
</dbReference>
<dbReference type="InterPro" id="IPR041118">
    <property type="entry name" value="Rx_N"/>
</dbReference>
<dbReference type="Pfam" id="PF00931">
    <property type="entry name" value="NB-ARC"/>
    <property type="match status" value="1"/>
</dbReference>
<dbReference type="Gene3D" id="3.80.10.10">
    <property type="entry name" value="Ribonuclease Inhibitor"/>
    <property type="match status" value="3"/>
</dbReference>
<dbReference type="Proteomes" id="UP000002051">
    <property type="component" value="Unassembled WGS sequence"/>
</dbReference>
<proteinExistence type="predicted"/>
<evidence type="ECO:0000259" key="8">
    <source>
        <dbReference type="Pfam" id="PF23559"/>
    </source>
</evidence>